<gene>
    <name evidence="2" type="ORF">OCTVUL_1B007858</name>
</gene>
<proteinExistence type="predicted"/>
<dbReference type="Proteomes" id="UP001162480">
    <property type="component" value="Chromosome 9"/>
</dbReference>
<feature type="region of interest" description="Disordered" evidence="1">
    <location>
        <begin position="260"/>
        <end position="284"/>
    </location>
</feature>
<organism evidence="2 3">
    <name type="scientific">Octopus vulgaris</name>
    <name type="common">Common octopus</name>
    <dbReference type="NCBI Taxonomy" id="6645"/>
    <lineage>
        <taxon>Eukaryota</taxon>
        <taxon>Metazoa</taxon>
        <taxon>Spiralia</taxon>
        <taxon>Lophotrochozoa</taxon>
        <taxon>Mollusca</taxon>
        <taxon>Cephalopoda</taxon>
        <taxon>Coleoidea</taxon>
        <taxon>Octopodiformes</taxon>
        <taxon>Octopoda</taxon>
        <taxon>Incirrata</taxon>
        <taxon>Octopodidae</taxon>
        <taxon>Octopus</taxon>
    </lineage>
</organism>
<reference evidence="2" key="1">
    <citation type="submission" date="2023-08" db="EMBL/GenBank/DDBJ databases">
        <authorList>
            <person name="Alioto T."/>
            <person name="Alioto T."/>
            <person name="Gomez Garrido J."/>
        </authorList>
    </citation>
    <scope>NUCLEOTIDE SEQUENCE</scope>
</reference>
<name>A0AA36B5U1_OCTVU</name>
<feature type="compositionally biased region" description="Basic residues" evidence="1">
    <location>
        <begin position="262"/>
        <end position="271"/>
    </location>
</feature>
<dbReference type="AlphaFoldDB" id="A0AA36B5U1"/>
<evidence type="ECO:0000313" key="2">
    <source>
        <dbReference type="EMBL" id="CAI9727512.1"/>
    </source>
</evidence>
<keyword evidence="3" id="KW-1185">Reference proteome</keyword>
<evidence type="ECO:0000313" key="3">
    <source>
        <dbReference type="Proteomes" id="UP001162480"/>
    </source>
</evidence>
<sequence>MFAEDTKLNRIQITRFYLLTPVQYTLIFKVLVEEREYLRDQRAKIGPKGSFQFGSVDNAAVKRNQRVVAKAERLQKQIQQQQEVDLASLASTSSQDISLASSSGDDKFKSRKHTSEAYNFLTPSPRYAMKLIRGDASSSLEACLANALLLDLQAMDLLKPGLGMKQIIVDKLKLDREKDRMKVKSNEKHKERLGKSVCIGVEGKADQETLVYWEVKDENGEMKLKKGMEQEHHLTFTKEAGTESGTYLTELSRLKKNLTTPRKYHKKKKKSGYNLDGNSIRKYG</sequence>
<dbReference type="EMBL" id="OX597822">
    <property type="protein sequence ID" value="CAI9727512.1"/>
    <property type="molecule type" value="Genomic_DNA"/>
</dbReference>
<protein>
    <submittedName>
        <fullName evidence="2">Uncharacterized protein</fullName>
    </submittedName>
</protein>
<evidence type="ECO:0000256" key="1">
    <source>
        <dbReference type="SAM" id="MobiDB-lite"/>
    </source>
</evidence>
<accession>A0AA36B5U1</accession>